<feature type="compositionally biased region" description="Basic and acidic residues" evidence="5">
    <location>
        <begin position="139"/>
        <end position="186"/>
    </location>
</feature>
<dbReference type="Proteomes" id="UP000799439">
    <property type="component" value="Unassembled WGS sequence"/>
</dbReference>
<comment type="similarity">
    <text evidence="1">Belongs to the universal ribosomal protein uL23 family.</text>
</comment>
<proteinExistence type="inferred from homology"/>
<evidence type="ECO:0000256" key="3">
    <source>
        <dbReference type="ARBA" id="ARBA00023274"/>
    </source>
</evidence>
<dbReference type="InterPro" id="IPR013025">
    <property type="entry name" value="Ribosomal_uL23-like"/>
</dbReference>
<dbReference type="GO" id="GO:0003735">
    <property type="term" value="F:structural constituent of ribosome"/>
    <property type="evidence" value="ECO:0007669"/>
    <property type="project" value="InterPro"/>
</dbReference>
<evidence type="ECO:0000256" key="2">
    <source>
        <dbReference type="ARBA" id="ARBA00022980"/>
    </source>
</evidence>
<evidence type="ECO:0000313" key="6">
    <source>
        <dbReference type="EMBL" id="KAF2152318.1"/>
    </source>
</evidence>
<dbReference type="GO" id="GO:0005762">
    <property type="term" value="C:mitochondrial large ribosomal subunit"/>
    <property type="evidence" value="ECO:0007669"/>
    <property type="project" value="TreeGrafter"/>
</dbReference>
<dbReference type="SUPFAM" id="SSF54189">
    <property type="entry name" value="Ribosomal proteins S24e, L23 and L15e"/>
    <property type="match status" value="1"/>
</dbReference>
<reference evidence="6" key="1">
    <citation type="journal article" date="2020" name="Stud. Mycol.">
        <title>101 Dothideomycetes genomes: a test case for predicting lifestyles and emergence of pathogens.</title>
        <authorList>
            <person name="Haridas S."/>
            <person name="Albert R."/>
            <person name="Binder M."/>
            <person name="Bloem J."/>
            <person name="Labutti K."/>
            <person name="Salamov A."/>
            <person name="Andreopoulos B."/>
            <person name="Baker S."/>
            <person name="Barry K."/>
            <person name="Bills G."/>
            <person name="Bluhm B."/>
            <person name="Cannon C."/>
            <person name="Castanera R."/>
            <person name="Culley D."/>
            <person name="Daum C."/>
            <person name="Ezra D."/>
            <person name="Gonzalez J."/>
            <person name="Henrissat B."/>
            <person name="Kuo A."/>
            <person name="Liang C."/>
            <person name="Lipzen A."/>
            <person name="Lutzoni F."/>
            <person name="Magnuson J."/>
            <person name="Mondo S."/>
            <person name="Nolan M."/>
            <person name="Ohm R."/>
            <person name="Pangilinan J."/>
            <person name="Park H.-J."/>
            <person name="Ramirez L."/>
            <person name="Alfaro M."/>
            <person name="Sun H."/>
            <person name="Tritt A."/>
            <person name="Yoshinaga Y."/>
            <person name="Zwiers L.-H."/>
            <person name="Turgeon B."/>
            <person name="Goodwin S."/>
            <person name="Spatafora J."/>
            <person name="Crous P."/>
            <person name="Grigoriev I."/>
        </authorList>
    </citation>
    <scope>NUCLEOTIDE SEQUENCE</scope>
    <source>
        <strain evidence="6">CBS 260.36</strain>
    </source>
</reference>
<keyword evidence="3" id="KW-0687">Ribonucleoprotein</keyword>
<dbReference type="InterPro" id="IPR012678">
    <property type="entry name" value="Ribosomal_uL23/eL15/eS24_sf"/>
</dbReference>
<evidence type="ECO:0000256" key="4">
    <source>
        <dbReference type="ARBA" id="ARBA00039977"/>
    </source>
</evidence>
<sequence>MASLAPTTARTARNIARTSPFKLGQKEIYLPDFTVILKRTRLPPQYATFEVPLEMNKLDLRDYLWHAYSIRTLGITSRILPNAVQESRPGVERPVKTLFRPAPTKKMTVLMERPFVWPAPPSKEVMQEAFNTEQFRAAGKEQEKASERMRMRDAFVDREERGRMREQARRLVEGKEGWRPPGRRDGSWAVRKGGGES</sequence>
<dbReference type="AlphaFoldDB" id="A0A9P4IYP3"/>
<keyword evidence="2" id="KW-0689">Ribosomal protein</keyword>
<comment type="caution">
    <text evidence="6">The sequence shown here is derived from an EMBL/GenBank/DDBJ whole genome shotgun (WGS) entry which is preliminary data.</text>
</comment>
<feature type="region of interest" description="Disordered" evidence="5">
    <location>
        <begin position="139"/>
        <end position="197"/>
    </location>
</feature>
<gene>
    <name evidence="6" type="ORF">K461DRAFT_293992</name>
</gene>
<keyword evidence="7" id="KW-1185">Reference proteome</keyword>
<dbReference type="PANTHER" id="PTHR12059:SF5">
    <property type="entry name" value="LARGE RIBOSOMAL SUBUNIT PROTEIN UL23M"/>
    <property type="match status" value="1"/>
</dbReference>
<name>A0A9P4IYP3_9PEZI</name>
<organism evidence="6 7">
    <name type="scientific">Myriangium duriaei CBS 260.36</name>
    <dbReference type="NCBI Taxonomy" id="1168546"/>
    <lineage>
        <taxon>Eukaryota</taxon>
        <taxon>Fungi</taxon>
        <taxon>Dikarya</taxon>
        <taxon>Ascomycota</taxon>
        <taxon>Pezizomycotina</taxon>
        <taxon>Dothideomycetes</taxon>
        <taxon>Dothideomycetidae</taxon>
        <taxon>Myriangiales</taxon>
        <taxon>Myriangiaceae</taxon>
        <taxon>Myriangium</taxon>
    </lineage>
</organism>
<dbReference type="GO" id="GO:0032543">
    <property type="term" value="P:mitochondrial translation"/>
    <property type="evidence" value="ECO:0007669"/>
    <property type="project" value="TreeGrafter"/>
</dbReference>
<dbReference type="Gene3D" id="3.30.70.330">
    <property type="match status" value="1"/>
</dbReference>
<dbReference type="InterPro" id="IPR012677">
    <property type="entry name" value="Nucleotide-bd_a/b_plait_sf"/>
</dbReference>
<dbReference type="EMBL" id="ML996086">
    <property type="protein sequence ID" value="KAF2152318.1"/>
    <property type="molecule type" value="Genomic_DNA"/>
</dbReference>
<evidence type="ECO:0000256" key="1">
    <source>
        <dbReference type="ARBA" id="ARBA00006700"/>
    </source>
</evidence>
<protein>
    <recommendedName>
        <fullName evidence="4">Large ribosomal subunit protein uL23m</fullName>
    </recommendedName>
</protein>
<dbReference type="PANTHER" id="PTHR12059">
    <property type="entry name" value="RIBOSOMAL PROTEIN L23-RELATED"/>
    <property type="match status" value="1"/>
</dbReference>
<dbReference type="OrthoDB" id="275582at2759"/>
<accession>A0A9P4IYP3</accession>
<evidence type="ECO:0000256" key="5">
    <source>
        <dbReference type="SAM" id="MobiDB-lite"/>
    </source>
</evidence>
<evidence type="ECO:0000313" key="7">
    <source>
        <dbReference type="Proteomes" id="UP000799439"/>
    </source>
</evidence>